<feature type="domain" description="Radical SAM core" evidence="1">
    <location>
        <begin position="13"/>
        <end position="241"/>
    </location>
</feature>
<dbReference type="InterPro" id="IPR034505">
    <property type="entry name" value="Coproporphyrinogen-III_oxidase"/>
</dbReference>
<proteinExistence type="predicted"/>
<dbReference type="InterPro" id="IPR006638">
    <property type="entry name" value="Elp3/MiaA/NifB-like_rSAM"/>
</dbReference>
<dbReference type="EMBL" id="UINC01046222">
    <property type="protein sequence ID" value="SVB53955.1"/>
    <property type="molecule type" value="Genomic_DNA"/>
</dbReference>
<dbReference type="SMART" id="SM00729">
    <property type="entry name" value="Elp3"/>
    <property type="match status" value="1"/>
</dbReference>
<accession>A0A382EU10</accession>
<evidence type="ECO:0000259" key="1">
    <source>
        <dbReference type="PROSITE" id="PS51918"/>
    </source>
</evidence>
<evidence type="ECO:0000313" key="2">
    <source>
        <dbReference type="EMBL" id="SVB53955.1"/>
    </source>
</evidence>
<dbReference type="GO" id="GO:0005737">
    <property type="term" value="C:cytoplasm"/>
    <property type="evidence" value="ECO:0007669"/>
    <property type="project" value="TreeGrafter"/>
</dbReference>
<gene>
    <name evidence="2" type="ORF">METZ01_LOCUS206809</name>
</gene>
<dbReference type="InterPro" id="IPR007197">
    <property type="entry name" value="rSAM"/>
</dbReference>
<dbReference type="Pfam" id="PF04055">
    <property type="entry name" value="Radical_SAM"/>
    <property type="match status" value="1"/>
</dbReference>
<dbReference type="GO" id="GO:0006779">
    <property type="term" value="P:porphyrin-containing compound biosynthetic process"/>
    <property type="evidence" value="ECO:0007669"/>
    <property type="project" value="TreeGrafter"/>
</dbReference>
<dbReference type="PANTHER" id="PTHR13932">
    <property type="entry name" value="COPROPORPHYRINIGEN III OXIDASE"/>
    <property type="match status" value="1"/>
</dbReference>
<dbReference type="PANTHER" id="PTHR13932:SF5">
    <property type="entry name" value="RADICAL S-ADENOSYL METHIONINE DOMAIN-CONTAINING PROTEIN 1, MITOCHONDRIAL"/>
    <property type="match status" value="1"/>
</dbReference>
<organism evidence="2">
    <name type="scientific">marine metagenome</name>
    <dbReference type="NCBI Taxonomy" id="408172"/>
    <lineage>
        <taxon>unclassified sequences</taxon>
        <taxon>metagenomes</taxon>
        <taxon>ecological metagenomes</taxon>
    </lineage>
</organism>
<name>A0A382EU10_9ZZZZ</name>
<dbReference type="PROSITE" id="PS51918">
    <property type="entry name" value="RADICAL_SAM"/>
    <property type="match status" value="1"/>
</dbReference>
<sequence length="419" mass="49440">MFLREEEVLSAWKNTTRKTGVYIHSPFCKEQCTYCTFKGTLFEKTAFNRYYSEYLPNQIKFYEPVLSSGLIRNYFWGGGTPSLMTPEIMRNIFDLIPNFKECPRKLMEFHMADPRLHKEQLDVISEYNFNTVVACVQSFDREVVKQQKRRAPKNDDVIYNFLDHANTLGLFTMSDIIFFDTGDVNRDLDRLSTDMQKLANHDISEISVQTIFDEVGKYDVQVTDRVNEFLHLNTQYHKGFEREDPDSDFADATGRKARKEDKIYKKEIDWDEMSQQDIHLDGLMTNPEMLLASNYNVLGIGSYKNHKYTFSRIEDKLEYVEDGDTITPKWYCTYDKKDWPVKKLIADFYNVLENTLGDPPDGIDFTFSSEVVQYDEDDSTKKRVERRLIPNYRWPLNPDEPFIVIEEYVTKLKKMFENS</sequence>
<dbReference type="GO" id="GO:0051539">
    <property type="term" value="F:4 iron, 4 sulfur cluster binding"/>
    <property type="evidence" value="ECO:0007669"/>
    <property type="project" value="TreeGrafter"/>
</dbReference>
<dbReference type="GO" id="GO:0003824">
    <property type="term" value="F:catalytic activity"/>
    <property type="evidence" value="ECO:0007669"/>
    <property type="project" value="InterPro"/>
</dbReference>
<reference evidence="2" key="1">
    <citation type="submission" date="2018-05" db="EMBL/GenBank/DDBJ databases">
        <authorList>
            <person name="Lanie J.A."/>
            <person name="Ng W.-L."/>
            <person name="Kazmierczak K.M."/>
            <person name="Andrzejewski T.M."/>
            <person name="Davidsen T.M."/>
            <person name="Wayne K.J."/>
            <person name="Tettelin H."/>
            <person name="Glass J.I."/>
            <person name="Rusch D."/>
            <person name="Podicherti R."/>
            <person name="Tsui H.-C.T."/>
            <person name="Winkler M.E."/>
        </authorList>
    </citation>
    <scope>NUCLEOTIDE SEQUENCE</scope>
</reference>
<protein>
    <recommendedName>
        <fullName evidence="1">Radical SAM core domain-containing protein</fullName>
    </recommendedName>
</protein>
<dbReference type="InterPro" id="IPR058240">
    <property type="entry name" value="rSAM_sf"/>
</dbReference>
<dbReference type="SFLD" id="SFLDS00029">
    <property type="entry name" value="Radical_SAM"/>
    <property type="match status" value="1"/>
</dbReference>
<dbReference type="AlphaFoldDB" id="A0A382EU10"/>
<dbReference type="SUPFAM" id="SSF102114">
    <property type="entry name" value="Radical SAM enzymes"/>
    <property type="match status" value="1"/>
</dbReference>